<proteinExistence type="predicted"/>
<keyword evidence="2" id="KW-1185">Reference proteome</keyword>
<dbReference type="NCBIfam" id="TIGR04131">
    <property type="entry name" value="Bac_Flav_CTERM"/>
    <property type="match status" value="1"/>
</dbReference>
<dbReference type="Gene3D" id="2.60.40.10">
    <property type="entry name" value="Immunoglobulins"/>
    <property type="match status" value="4"/>
</dbReference>
<dbReference type="Proteomes" id="UP000219281">
    <property type="component" value="Unassembled WGS sequence"/>
</dbReference>
<dbReference type="InterPro" id="IPR013783">
    <property type="entry name" value="Ig-like_fold"/>
</dbReference>
<accession>A0A286A7T1</accession>
<gene>
    <name evidence="1" type="ORF">SAMN06297358_2764</name>
</gene>
<dbReference type="EMBL" id="OCMT01000003">
    <property type="protein sequence ID" value="SOD17978.1"/>
    <property type="molecule type" value="Genomic_DNA"/>
</dbReference>
<protein>
    <submittedName>
        <fullName evidence="1">Gliding motility-associated C-terminal domain-containing protein</fullName>
    </submittedName>
</protein>
<name>A0A286A7T1_9SPHI</name>
<dbReference type="OrthoDB" id="355609at2"/>
<sequence length="1744" mass="177072">MIKLLNKLLQSLPFGKMGLALATFLISSISLFGQTIVATGTNGSCPNSALISVTASGFATNANMSYRLKDANTGNYVQPVDGSYQVGTTFNGLHSGTYIVEALDQTNNVSANAPPTSVNITYVPMELTYTKTDVLCAGASTAQIVVSATNGSSAYSYAITAGPVTRPAQPSATFTNLPAGNYTISVTDGCNVTKPLLVTIVESLVNINGISDIMWPSLANVTPGDCSARQFSIYDLMTNGMQGAVTGGRIRISYEYPAGSGIIYGENGVVGAPGVAYNGGGPNAGAVPFPAALGVPNQSYNVIVTGDCGTQKKLGPFTPAAKQISVDTKFCNGDIILDVKTLGNTCLNVTLTFTDNITSAVHPFTITAATTVITNSGLVPGRTYTVTAVDGTGSLIGTVGNTFIGTNQMQPQSTSGPASLIFQNHDVCNNLIRPMVYLPEGFVGPATATIVSGPAGTVGTTVTKNLAFTDNTIGFDLLPFGAYTVSYSTTCQSGTVSGNYDFTPSAMTAQQTPTCSGADVQVSVSASIRNENGSVSSFHNGAVTILVGSASNVGANYTIDNTNAGVVNFTNLTPGVYKFGLTYYGASCVVNEITVNIVLPLEPITVNSSSTGGYVCNNLPATTGTLVIDATSATSSNLYYSIDNGTTYGAANVNTFSNVPYGTNGEVLVRVKDDCGNFISHIAYLAVAPNATATGNQQTALDVCGGETVNLNVNVVGATSYNWTGPNGFSANIKNPVINSIASNQAGVYTVTVVTGCGARTTDVMVTVNPKPVVPAIGNTGNVCVGSKRILTNATTGGVWTSATPAVATIDTTTGEVTGVSAGTSVITYKVTSGTCSTEVNYNITVDAQPVTSIMMPPSAGAASQSVEVNTPINTIIYLLSGAPGAFDPTSSGVVTGLPAGINFIYNSTLSNGIVRISGTPTVIGTFPYEVKVKASSSTACETILTGTITVTASTATLVLSSAAGSNVQRFCIGGAVSPDMVFTTTNATAVRVSTGALPAGVNGVFDIATQTYTISGTPTVTGSFPFELTATGAGSPAVLGGNSITIDTPPVTSVVMSPTSGTASQTVVVNTPITGIFYLLNGAFPSTTVGVVTGLPAGVSWNVVTNAATAFVQISGSPTVTGIFPYQIKIKSSPSSTCETILTGTITVNDPPATIRLTSAAGSNMQNFCIGSSVSPIMVFTTTNATAVTISTGALPAGVTGVFNPARSSYAISGTPTVTGSFPFELTVTGPGGSSVLTGSSITVKPNSAIALASGNGQILCTGTAISNIVFNLSNATGASVTTGILPAGLTGIFNLAAQTYTISGTPTAAAGLTTYTVTATGECAPATANFTLTANALPAAPSVAVTQPTCAVATGGITITGAAGHTYSVDGGAYSATLAYTGLASGSHTVRSQNAAGCVSPATTVTINAQPVIPAATISYGSGAFQANGTLAVTQVGQANGTYTATPAGLSINVNTGEINLSTSTPNRLYTITYSFTNGSCSATTSTTVKINSIPATINYASTSFCATGSAAVIQTGPTGGTYTANSSNLKINASSGLVNLAASLPGVYTITYTYQDEAITAASSTNITVLAMPTVTLVSNLGLSISRGDVVSLSATGGTSYSWTGTDILTGQGTNVLQVRPKATTTYTLIVTNANGCSQTQQITINVKDDLKLIPNNVITPNGDGKNDVWVIKNIDYYPNNKVSVFDRAGRKVFSATNYQNNWDGKYNGLDLAEAAYFYVIDMGKGFGLVRGTINIIRDNN</sequence>
<reference evidence="2" key="1">
    <citation type="submission" date="2017-09" db="EMBL/GenBank/DDBJ databases">
        <authorList>
            <person name="Varghese N."/>
            <person name="Submissions S."/>
        </authorList>
    </citation>
    <scope>NUCLEOTIDE SEQUENCE [LARGE SCALE GENOMIC DNA]</scope>
    <source>
        <strain evidence="2">CGMCC 1.12803</strain>
    </source>
</reference>
<organism evidence="1 2">
    <name type="scientific">Pedobacter xixiisoli</name>
    <dbReference type="NCBI Taxonomy" id="1476464"/>
    <lineage>
        <taxon>Bacteria</taxon>
        <taxon>Pseudomonadati</taxon>
        <taxon>Bacteroidota</taxon>
        <taxon>Sphingobacteriia</taxon>
        <taxon>Sphingobacteriales</taxon>
        <taxon>Sphingobacteriaceae</taxon>
        <taxon>Pedobacter</taxon>
    </lineage>
</organism>
<dbReference type="RefSeq" id="WP_097132602.1">
    <property type="nucleotide sequence ID" value="NZ_OCMT01000003.1"/>
</dbReference>
<evidence type="ECO:0000313" key="2">
    <source>
        <dbReference type="Proteomes" id="UP000219281"/>
    </source>
</evidence>
<dbReference type="InterPro" id="IPR026341">
    <property type="entry name" value="T9SS_type_B"/>
</dbReference>
<dbReference type="Pfam" id="PF13585">
    <property type="entry name" value="CHU_C"/>
    <property type="match status" value="1"/>
</dbReference>
<evidence type="ECO:0000313" key="1">
    <source>
        <dbReference type="EMBL" id="SOD17978.1"/>
    </source>
</evidence>